<name>A0A1T5DAM2_9SPHI</name>
<sequence>MENVPATTYRIQLNKDFTLSDLERLIPYLQHLGIGAVYASPVFEAVPDSTHGYDQTNPLQINPEIGTLEQLKNVAKQLAAAGIGWIQDIVPNHMAFHPGNAWLWDVLENGSDSRFSRFFDTPIAFPDYFSGRLMLPFLDAPLDDVIAAGRLKVQAIGNKLVFDHNGQQWPINAAGQALIRPHLGQDGNLPPEWQESLIRKVIACQYYEPCHWQETEHRINYRRFFTVNGLIAVNVQDHRVFQATHRLLAKLVKDGVFTGLRIDHVDGLADPTGYLLRLRQLVGEDIYLVVEKILQQDEALPSHWPIQGATGYEFLAMVNGLLADGSSERRMSRFYDKLVGQTPPSQLLHEVKRKQLHDAMAGELDNLFHFFRDGILNGSELPGNVDEPALKVALASFVVHCPVYRWYGRTFPLSEPEADAVRHTLQQAAASEPQLREALSFLESQLVPAFLSGTKRRVKDMTTFYQRCMQLTGALMAKGLEDTLMYRYHRYIGANEVGGTPAMYSVAVADFHRFMQERAMQYPDALNATATHDTKRGEDVRARLQTITAFPRVWTATVKAWMRLNAPYKTEGMPDVNDEYFCYQTLWGTFPMPGQPIKGYRERLEAYLTKALREAKRYTDWTNPNQTYESATVRFIRRILRPGTPFYQEFRALHAQWADVAIVNSLVQIVLKFTCPGIPDIYQGCEGWDLSFVDPDNRRAVDFDMRRKWQQKLRAERQGTAMVDEWWADRYSGLLKYAVTERLAQLRLSHKTLFGTGSYEPVTAAGRRRDHVLSFVRRQGNEWLLVAVPLHLRETMVSGTYSAKQIDWGNTRIQLPEGAPQKWRHAITGETYEVEGALRLADAFRRLPVGVWTASDIPRESKRGAGVLLPLFSLPGPYGAGDLGPEAHRFADFLRGARQRYWLMLPHNPTDEGVGYSPYSTRSAMAGNTLLLSLDEFGRQGWITESELAVNRRSVSARVDYANAEALKHVFLGKAFRNYMQQWNGKEEPGFGDFCAREADWLDDYADYVMLRELHQGKPWYAWPRAYRNREQQAIATFRSKHALARQQVKWLQYQFYRQWQRLKAHCHQAGIRLIGDLPFYINHDAADVWAHPELFSLDSRGRMVGTAGVPPDYFNADGQAWGMPVYRWENHTAQGYGWWIARIRKNMELYDLLRLDHFRAFHDYWEIPKGANSAKQGKWRVGPGAALFDAVKEAIGELFFIAEDLGDIHDGIYQLRDGLGLPGMKVLQFAFGDDVGTNLHAPHLHAANDVVFTGTHDNNTAAGWYRDELPAEGKAQLSAYAGTGRLNPQQACDVLCRMAYASPAQLALIPMQDLLRLGGEARMNVPAAPQANWQWRLEAKQLTSRLQRQLCEWVQLYGR</sequence>
<comment type="catalytic activity">
    <reaction evidence="1 10">
        <text>Transfers a segment of a (1-&gt;4)-alpha-D-glucan to a new position in an acceptor, which may be glucose or a (1-&gt;4)-alpha-D-glucan.</text>
        <dbReference type="EC" id="2.4.1.25"/>
    </reaction>
</comment>
<dbReference type="RefSeq" id="WP_139378682.1">
    <property type="nucleotide sequence ID" value="NZ_FUYS01000006.1"/>
</dbReference>
<dbReference type="GO" id="GO:0005975">
    <property type="term" value="P:carbohydrate metabolic process"/>
    <property type="evidence" value="ECO:0007669"/>
    <property type="project" value="InterPro"/>
</dbReference>
<dbReference type="NCBIfam" id="NF011080">
    <property type="entry name" value="PRK14508.1-3"/>
    <property type="match status" value="1"/>
</dbReference>
<evidence type="ECO:0000256" key="10">
    <source>
        <dbReference type="RuleBase" id="RU361207"/>
    </source>
</evidence>
<gene>
    <name evidence="12" type="ORF">SAMN05660226_02659</name>
</gene>
<dbReference type="Pfam" id="PF00128">
    <property type="entry name" value="Alpha-amylase"/>
    <property type="match status" value="1"/>
</dbReference>
<evidence type="ECO:0000259" key="11">
    <source>
        <dbReference type="SMART" id="SM00642"/>
    </source>
</evidence>
<dbReference type="GO" id="GO:0004134">
    <property type="term" value="F:4-alpha-glucanotransferase activity"/>
    <property type="evidence" value="ECO:0007669"/>
    <property type="project" value="UniProtKB-EC"/>
</dbReference>
<evidence type="ECO:0000256" key="2">
    <source>
        <dbReference type="ARBA" id="ARBA00005684"/>
    </source>
</evidence>
<dbReference type="Gene3D" id="3.30.1590.10">
    <property type="entry name" value="Maltooligosyl trehalose synthase, domain 2"/>
    <property type="match status" value="1"/>
</dbReference>
<dbReference type="InterPro" id="IPR013797">
    <property type="entry name" value="Maltooligo_trehalose_synth_4"/>
</dbReference>
<dbReference type="Proteomes" id="UP000190541">
    <property type="component" value="Unassembled WGS sequence"/>
</dbReference>
<dbReference type="PANTHER" id="PTHR32438:SF5">
    <property type="entry name" value="4-ALPHA-GLUCANOTRANSFERASE DPE1, CHLOROPLASTIC_AMYLOPLASTIC"/>
    <property type="match status" value="1"/>
</dbReference>
<reference evidence="12 13" key="1">
    <citation type="submission" date="2017-02" db="EMBL/GenBank/DDBJ databases">
        <authorList>
            <person name="Peterson S.W."/>
        </authorList>
    </citation>
    <scope>NUCLEOTIDE SEQUENCE [LARGE SCALE GENOMIC DNA]</scope>
    <source>
        <strain evidence="12 13">DSM 22899</strain>
    </source>
</reference>
<organism evidence="12 13">
    <name type="scientific">Parapedobacter luteus</name>
    <dbReference type="NCBI Taxonomy" id="623280"/>
    <lineage>
        <taxon>Bacteria</taxon>
        <taxon>Pseudomonadati</taxon>
        <taxon>Bacteroidota</taxon>
        <taxon>Sphingobacteriia</taxon>
        <taxon>Sphingobacteriales</taxon>
        <taxon>Sphingobacteriaceae</taxon>
        <taxon>Parapedobacter</taxon>
    </lineage>
</organism>
<dbReference type="PANTHER" id="PTHR32438">
    <property type="entry name" value="4-ALPHA-GLUCANOTRANSFERASE DPE1, CHLOROPLASTIC/AMYLOPLASTIC"/>
    <property type="match status" value="1"/>
</dbReference>
<keyword evidence="6 10" id="KW-0808">Transferase</keyword>
<dbReference type="SMART" id="SM00642">
    <property type="entry name" value="Aamy"/>
    <property type="match status" value="1"/>
</dbReference>
<dbReference type="Gene3D" id="3.20.20.80">
    <property type="entry name" value="Glycosidases"/>
    <property type="match status" value="4"/>
</dbReference>
<dbReference type="STRING" id="623280.SAMN05660226_02659"/>
<dbReference type="InterPro" id="IPR017853">
    <property type="entry name" value="GH"/>
</dbReference>
<dbReference type="SUPFAM" id="SSF51445">
    <property type="entry name" value="(Trans)glycosidases"/>
    <property type="match status" value="2"/>
</dbReference>
<evidence type="ECO:0000256" key="6">
    <source>
        <dbReference type="ARBA" id="ARBA00022679"/>
    </source>
</evidence>
<accession>A0A1T5DAM2</accession>
<dbReference type="InterPro" id="IPR006047">
    <property type="entry name" value="GH13_cat_dom"/>
</dbReference>
<dbReference type="EMBL" id="FUYS01000006">
    <property type="protein sequence ID" value="SKB68719.1"/>
    <property type="molecule type" value="Genomic_DNA"/>
</dbReference>
<protein>
    <recommendedName>
        <fullName evidence="4 10">4-alpha-glucanotransferase</fullName>
        <ecNumber evidence="3 10">2.4.1.25</ecNumber>
    </recommendedName>
    <alternativeName>
        <fullName evidence="8 10">Amylomaltase</fullName>
    </alternativeName>
    <alternativeName>
        <fullName evidence="9 10">Disproportionating enzyme</fullName>
    </alternativeName>
</protein>
<evidence type="ECO:0000313" key="13">
    <source>
        <dbReference type="Proteomes" id="UP000190541"/>
    </source>
</evidence>
<feature type="domain" description="Glycosyl hydrolase family 13 catalytic" evidence="11">
    <location>
        <begin position="5"/>
        <end position="431"/>
    </location>
</feature>
<dbReference type="Gene3D" id="1.10.10.470">
    <property type="entry name" value="Maltooligosyl trehalose synthase, domain 4"/>
    <property type="match status" value="1"/>
</dbReference>
<evidence type="ECO:0000256" key="1">
    <source>
        <dbReference type="ARBA" id="ARBA00000439"/>
    </source>
</evidence>
<dbReference type="InterPro" id="IPR012767">
    <property type="entry name" value="Trehalose_TreY"/>
</dbReference>
<evidence type="ECO:0000256" key="5">
    <source>
        <dbReference type="ARBA" id="ARBA00022676"/>
    </source>
</evidence>
<dbReference type="InterPro" id="IPR003385">
    <property type="entry name" value="Glyco_hydro_77"/>
</dbReference>
<evidence type="ECO:0000256" key="9">
    <source>
        <dbReference type="ARBA" id="ARBA00031501"/>
    </source>
</evidence>
<evidence type="ECO:0000256" key="4">
    <source>
        <dbReference type="ARBA" id="ARBA00020295"/>
    </source>
</evidence>
<keyword evidence="7 10" id="KW-0119">Carbohydrate metabolism</keyword>
<evidence type="ECO:0000256" key="8">
    <source>
        <dbReference type="ARBA" id="ARBA00031423"/>
    </source>
</evidence>
<dbReference type="EC" id="2.4.1.25" evidence="3 10"/>
<keyword evidence="5 10" id="KW-0328">Glycosyltransferase</keyword>
<evidence type="ECO:0000256" key="3">
    <source>
        <dbReference type="ARBA" id="ARBA00012560"/>
    </source>
</evidence>
<dbReference type="NCBIfam" id="TIGR02401">
    <property type="entry name" value="trehalose_TreY"/>
    <property type="match status" value="1"/>
</dbReference>
<evidence type="ECO:0000256" key="7">
    <source>
        <dbReference type="ARBA" id="ARBA00023277"/>
    </source>
</evidence>
<dbReference type="NCBIfam" id="TIGR00217">
    <property type="entry name" value="malQ"/>
    <property type="match status" value="1"/>
</dbReference>
<dbReference type="OrthoDB" id="9811841at2"/>
<dbReference type="CDD" id="cd11336">
    <property type="entry name" value="AmyAc_MTSase"/>
    <property type="match status" value="1"/>
</dbReference>
<keyword evidence="13" id="KW-1185">Reference proteome</keyword>
<comment type="similarity">
    <text evidence="2 10">Belongs to the disproportionating enzyme family.</text>
</comment>
<proteinExistence type="inferred from homology"/>
<evidence type="ECO:0000313" key="12">
    <source>
        <dbReference type="EMBL" id="SKB68719.1"/>
    </source>
</evidence>
<dbReference type="Pfam" id="PF02446">
    <property type="entry name" value="Glyco_hydro_77"/>
    <property type="match status" value="1"/>
</dbReference>